<accession>A0A9X1NRV9</accession>
<dbReference type="EMBL" id="JAJOZR010000005">
    <property type="protein sequence ID" value="MCD7109190.1"/>
    <property type="molecule type" value="Genomic_DNA"/>
</dbReference>
<dbReference type="RefSeq" id="WP_231813628.1">
    <property type="nucleotide sequence ID" value="NZ_JAJOZR010000005.1"/>
</dbReference>
<feature type="domain" description="PIN" evidence="1">
    <location>
        <begin position="5"/>
        <end position="126"/>
    </location>
</feature>
<protein>
    <submittedName>
        <fullName evidence="2">PIN domain-containing protein</fullName>
    </submittedName>
</protein>
<dbReference type="Proteomes" id="UP001139089">
    <property type="component" value="Unassembled WGS sequence"/>
</dbReference>
<sequence>MMNGIDTNVLLRWLFGDMLGEDVEAEMRAIRNLVRSSEAPLHVNHIVIAETIWVLARRTKRSRAAIVTIIDRILDAPEIRVQDEDAVRAAARAFAHSTGDFSDHLIGEINSRNGCRTTYTFDRAAARSPLFSELSR</sequence>
<name>A0A9X1NRV9_9HYPH</name>
<reference evidence="2" key="1">
    <citation type="submission" date="2021-12" db="EMBL/GenBank/DDBJ databases">
        <authorList>
            <person name="Li Y."/>
        </authorList>
    </citation>
    <scope>NUCLEOTIDE SEQUENCE</scope>
    <source>
        <strain evidence="2">DKSPLA3</strain>
    </source>
</reference>
<dbReference type="SUPFAM" id="SSF88723">
    <property type="entry name" value="PIN domain-like"/>
    <property type="match status" value="1"/>
</dbReference>
<evidence type="ECO:0000313" key="2">
    <source>
        <dbReference type="EMBL" id="MCD7109190.1"/>
    </source>
</evidence>
<dbReference type="InterPro" id="IPR029060">
    <property type="entry name" value="PIN-like_dom_sf"/>
</dbReference>
<keyword evidence="3" id="KW-1185">Reference proteome</keyword>
<dbReference type="InterPro" id="IPR002716">
    <property type="entry name" value="PIN_dom"/>
</dbReference>
<evidence type="ECO:0000313" key="3">
    <source>
        <dbReference type="Proteomes" id="UP001139089"/>
    </source>
</evidence>
<evidence type="ECO:0000259" key="1">
    <source>
        <dbReference type="Pfam" id="PF01850"/>
    </source>
</evidence>
<comment type="caution">
    <text evidence="2">The sequence shown here is derived from an EMBL/GenBank/DDBJ whole genome shotgun (WGS) entry which is preliminary data.</text>
</comment>
<dbReference type="Pfam" id="PF01850">
    <property type="entry name" value="PIN"/>
    <property type="match status" value="1"/>
</dbReference>
<dbReference type="Gene3D" id="3.40.50.1010">
    <property type="entry name" value="5'-nuclease"/>
    <property type="match status" value="1"/>
</dbReference>
<proteinExistence type="predicted"/>
<organism evidence="2 3">
    <name type="scientific">Rhizobium quercicola</name>
    <dbReference type="NCBI Taxonomy" id="2901226"/>
    <lineage>
        <taxon>Bacteria</taxon>
        <taxon>Pseudomonadati</taxon>
        <taxon>Pseudomonadota</taxon>
        <taxon>Alphaproteobacteria</taxon>
        <taxon>Hyphomicrobiales</taxon>
        <taxon>Rhizobiaceae</taxon>
        <taxon>Rhizobium/Agrobacterium group</taxon>
        <taxon>Rhizobium</taxon>
    </lineage>
</organism>
<dbReference type="AlphaFoldDB" id="A0A9X1NRV9"/>
<gene>
    <name evidence="2" type="ORF">LRX75_09045</name>
</gene>